<name>A0ABV4AJ22_9GAMM</name>
<gene>
    <name evidence="2" type="ORF">AB5I84_11735</name>
</gene>
<dbReference type="InterPro" id="IPR036188">
    <property type="entry name" value="FAD/NAD-bd_sf"/>
</dbReference>
<keyword evidence="3" id="KW-1185">Reference proteome</keyword>
<dbReference type="PRINTS" id="PR00420">
    <property type="entry name" value="RNGMNOXGNASE"/>
</dbReference>
<dbReference type="EMBL" id="JBGCUO010000002">
    <property type="protein sequence ID" value="MEY1662822.1"/>
    <property type="molecule type" value="Genomic_DNA"/>
</dbReference>
<dbReference type="GO" id="GO:0016491">
    <property type="term" value="F:oxidoreductase activity"/>
    <property type="evidence" value="ECO:0007669"/>
    <property type="project" value="UniProtKB-KW"/>
</dbReference>
<dbReference type="SUPFAM" id="SSF51905">
    <property type="entry name" value="FAD/NAD(P)-binding domain"/>
    <property type="match status" value="1"/>
</dbReference>
<dbReference type="Gene3D" id="3.50.50.60">
    <property type="entry name" value="FAD/NAD(P)-binding domain"/>
    <property type="match status" value="1"/>
</dbReference>
<organism evidence="2 3">
    <name type="scientific">Isoalcanivorax beigongshangi</name>
    <dbReference type="NCBI Taxonomy" id="3238810"/>
    <lineage>
        <taxon>Bacteria</taxon>
        <taxon>Pseudomonadati</taxon>
        <taxon>Pseudomonadota</taxon>
        <taxon>Gammaproteobacteria</taxon>
        <taxon>Oceanospirillales</taxon>
        <taxon>Alcanivoracaceae</taxon>
        <taxon>Isoalcanivorax</taxon>
    </lineage>
</organism>
<evidence type="ECO:0000313" key="3">
    <source>
        <dbReference type="Proteomes" id="UP001562065"/>
    </source>
</evidence>
<reference evidence="2 3" key="1">
    <citation type="submission" date="2024-07" db="EMBL/GenBank/DDBJ databases">
        <authorList>
            <person name="Ren Q."/>
        </authorList>
    </citation>
    <scope>NUCLEOTIDE SEQUENCE [LARGE SCALE GENOMIC DNA]</scope>
    <source>
        <strain evidence="2 3">REN37</strain>
    </source>
</reference>
<dbReference type="PANTHER" id="PTHR43747:SF5">
    <property type="entry name" value="FAD-BINDING DOMAIN-CONTAINING PROTEIN"/>
    <property type="match status" value="1"/>
</dbReference>
<accession>A0ABV4AJ22</accession>
<comment type="caution">
    <text evidence="2">The sequence shown here is derived from an EMBL/GenBank/DDBJ whole genome shotgun (WGS) entry which is preliminary data.</text>
</comment>
<dbReference type="InterPro" id="IPR050816">
    <property type="entry name" value="Flavin-dep_Halogenase_NPB"/>
</dbReference>
<sequence length="440" mass="47970">MSGGFSRPLAAHGECIAVLGAGPAGVMAALGLHRLGYPVQVISQWRRFDAIEGVSARVMQALAQQGLTHTLSMAVPAAEREVHWGEAPVVRNREFLIDRPQFDAALRADLAAGSVPLREARVRQLHRLDAGWDIELDDGSRIAASRIVDARGRQAPQSGAAQRGPETVSLLCRWRATPGAAASAVERRDDGWTWLARLPDGTCYWQWVTGAQLPGRAELPAWCAAARQASALARRFFPEDPGAAVTVHARSSTSTLSEEGFDGRLLRVGDAAMAVDPLSGNGIFQSLSSALQAPAVLHTLIRDPSREALALDFHRERVRHLFLRFARMGRDFYRQAPAVGSFWPPRQQWPDEAPLHYDPDPSQLRVAERPVLEHGEVVARQVVVTADQPLGVWHVDGVALAPLVAALPQQSLRQVLTEQVPQASWQAVGQWFLSQGVPLD</sequence>
<dbReference type="PANTHER" id="PTHR43747">
    <property type="entry name" value="FAD-BINDING PROTEIN"/>
    <property type="match status" value="1"/>
</dbReference>
<dbReference type="RefSeq" id="WP_369456095.1">
    <property type="nucleotide sequence ID" value="NZ_JBGCUO010000002.1"/>
</dbReference>
<keyword evidence="1 2" id="KW-0560">Oxidoreductase</keyword>
<dbReference type="EC" id="1.-.-.-" evidence="2"/>
<dbReference type="Proteomes" id="UP001562065">
    <property type="component" value="Unassembled WGS sequence"/>
</dbReference>
<dbReference type="Gene3D" id="3.30.9.100">
    <property type="match status" value="1"/>
</dbReference>
<evidence type="ECO:0000256" key="1">
    <source>
        <dbReference type="ARBA" id="ARBA00023002"/>
    </source>
</evidence>
<proteinExistence type="predicted"/>
<protein>
    <submittedName>
        <fullName evidence="2">NAD(P)/FAD-dependent oxidoreductase</fullName>
        <ecNumber evidence="2">1.-.-.-</ecNumber>
    </submittedName>
</protein>
<evidence type="ECO:0000313" key="2">
    <source>
        <dbReference type="EMBL" id="MEY1662822.1"/>
    </source>
</evidence>